<dbReference type="Proteomes" id="UP000799537">
    <property type="component" value="Unassembled WGS sequence"/>
</dbReference>
<accession>A0A6A6CNL7</accession>
<feature type="region of interest" description="Disordered" evidence="1">
    <location>
        <begin position="176"/>
        <end position="205"/>
    </location>
</feature>
<dbReference type="EMBL" id="ML993593">
    <property type="protein sequence ID" value="KAF2167329.1"/>
    <property type="molecule type" value="Genomic_DNA"/>
</dbReference>
<evidence type="ECO:0000256" key="1">
    <source>
        <dbReference type="SAM" id="MobiDB-lite"/>
    </source>
</evidence>
<protein>
    <submittedName>
        <fullName evidence="2">Uncharacterized protein</fullName>
    </submittedName>
</protein>
<feature type="region of interest" description="Disordered" evidence="1">
    <location>
        <begin position="1"/>
        <end position="21"/>
    </location>
</feature>
<proteinExistence type="predicted"/>
<name>A0A6A6CNL7_ZASCE</name>
<keyword evidence="3" id="KW-1185">Reference proteome</keyword>
<gene>
    <name evidence="2" type="ORF">M409DRAFT_53933</name>
</gene>
<evidence type="ECO:0000313" key="2">
    <source>
        <dbReference type="EMBL" id="KAF2167329.1"/>
    </source>
</evidence>
<dbReference type="GeneID" id="54565792"/>
<dbReference type="AlphaFoldDB" id="A0A6A6CNL7"/>
<dbReference type="RefSeq" id="XP_033668218.1">
    <property type="nucleotide sequence ID" value="XM_033812520.1"/>
</dbReference>
<reference evidence="2" key="1">
    <citation type="journal article" date="2020" name="Stud. Mycol.">
        <title>101 Dothideomycetes genomes: a test case for predicting lifestyles and emergence of pathogens.</title>
        <authorList>
            <person name="Haridas S."/>
            <person name="Albert R."/>
            <person name="Binder M."/>
            <person name="Bloem J."/>
            <person name="Labutti K."/>
            <person name="Salamov A."/>
            <person name="Andreopoulos B."/>
            <person name="Baker S."/>
            <person name="Barry K."/>
            <person name="Bills G."/>
            <person name="Bluhm B."/>
            <person name="Cannon C."/>
            <person name="Castanera R."/>
            <person name="Culley D."/>
            <person name="Daum C."/>
            <person name="Ezra D."/>
            <person name="Gonzalez J."/>
            <person name="Henrissat B."/>
            <person name="Kuo A."/>
            <person name="Liang C."/>
            <person name="Lipzen A."/>
            <person name="Lutzoni F."/>
            <person name="Magnuson J."/>
            <person name="Mondo S."/>
            <person name="Nolan M."/>
            <person name="Ohm R."/>
            <person name="Pangilinan J."/>
            <person name="Park H.-J."/>
            <person name="Ramirez L."/>
            <person name="Alfaro M."/>
            <person name="Sun H."/>
            <person name="Tritt A."/>
            <person name="Yoshinaga Y."/>
            <person name="Zwiers L.-H."/>
            <person name="Turgeon B."/>
            <person name="Goodwin S."/>
            <person name="Spatafora J."/>
            <person name="Crous P."/>
            <person name="Grigoriev I."/>
        </authorList>
    </citation>
    <scope>NUCLEOTIDE SEQUENCE</scope>
    <source>
        <strain evidence="2">ATCC 36951</strain>
    </source>
</reference>
<sequence>MSSSPQPNAKPGHLGLFLPPACRPQQHARPLITRTNTSSFSPPRTSFLHLLTILLKHLQHAADIPGEPPRPLRLFCSKRVRLVRPPDQVLRQRQRRVFITRAPEGPDQQHHQHLQEGIDLPRPARHLAMGSLLVDVNSLSCSTTFTHLEARTSRSRFPTDAPQEQHRCTSAIDATATSRTQAGPGANAPGRPNCYHIRRSPNGSVPIEMNGDIKNRKLQHLKGYLTCRHLKRSFNGRLYVLLMHSRASRSTGIAILGHHRPPKSRSIRTATPSTSCVLASSASDAMAQVS</sequence>
<organism evidence="2 3">
    <name type="scientific">Zasmidium cellare ATCC 36951</name>
    <dbReference type="NCBI Taxonomy" id="1080233"/>
    <lineage>
        <taxon>Eukaryota</taxon>
        <taxon>Fungi</taxon>
        <taxon>Dikarya</taxon>
        <taxon>Ascomycota</taxon>
        <taxon>Pezizomycotina</taxon>
        <taxon>Dothideomycetes</taxon>
        <taxon>Dothideomycetidae</taxon>
        <taxon>Mycosphaerellales</taxon>
        <taxon>Mycosphaerellaceae</taxon>
        <taxon>Zasmidium</taxon>
    </lineage>
</organism>
<evidence type="ECO:0000313" key="3">
    <source>
        <dbReference type="Proteomes" id="UP000799537"/>
    </source>
</evidence>